<sequence>MKTIFYLVKKHGRGWSIIGQKTIENRFVRYDPEIDILEWKTPDVKTLTKLKGTFTNAKVPKNSILKDEESVFVPIHYDLSAPGSLIQCIYIGNKDKNIRKKFRDNTIISTYLSCYEWVDQITKDEYREYCVDY</sequence>
<name>A0A481YXY3_9VIRU</name>
<gene>
    <name evidence="1" type="ORF">LCMAC202_02210</name>
</gene>
<reference evidence="1" key="1">
    <citation type="journal article" date="2019" name="MBio">
        <title>Virus Genomes from Deep Sea Sediments Expand the Ocean Megavirome and Support Independent Origins of Viral Gigantism.</title>
        <authorList>
            <person name="Backstrom D."/>
            <person name="Yutin N."/>
            <person name="Jorgensen S.L."/>
            <person name="Dharamshi J."/>
            <person name="Homa F."/>
            <person name="Zaremba-Niedwiedzka K."/>
            <person name="Spang A."/>
            <person name="Wolf Y.I."/>
            <person name="Koonin E.V."/>
            <person name="Ettema T.J."/>
        </authorList>
    </citation>
    <scope>NUCLEOTIDE SEQUENCE</scope>
</reference>
<dbReference type="EMBL" id="MK500370">
    <property type="protein sequence ID" value="QBK87860.1"/>
    <property type="molecule type" value="Genomic_DNA"/>
</dbReference>
<accession>A0A481YXY3</accession>
<organism evidence="1">
    <name type="scientific">Marseillevirus LCMAC202</name>
    <dbReference type="NCBI Taxonomy" id="2506606"/>
    <lineage>
        <taxon>Viruses</taxon>
        <taxon>Varidnaviria</taxon>
        <taxon>Bamfordvirae</taxon>
        <taxon>Nucleocytoviricota</taxon>
        <taxon>Megaviricetes</taxon>
        <taxon>Pimascovirales</taxon>
        <taxon>Pimascovirales incertae sedis</taxon>
        <taxon>Marseilleviridae</taxon>
    </lineage>
</organism>
<proteinExistence type="predicted"/>
<evidence type="ECO:0000313" key="1">
    <source>
        <dbReference type="EMBL" id="QBK87860.1"/>
    </source>
</evidence>
<protein>
    <submittedName>
        <fullName evidence="1">Uncharacterized protein</fullName>
    </submittedName>
</protein>